<dbReference type="Proteomes" id="UP001497623">
    <property type="component" value="Unassembled WGS sequence"/>
</dbReference>
<proteinExistence type="predicted"/>
<feature type="compositionally biased region" description="Polar residues" evidence="1">
    <location>
        <begin position="189"/>
        <end position="202"/>
    </location>
</feature>
<evidence type="ECO:0000313" key="3">
    <source>
        <dbReference type="EMBL" id="CAL4112817.1"/>
    </source>
</evidence>
<dbReference type="InterPro" id="IPR036047">
    <property type="entry name" value="F-box-like_dom_sf"/>
</dbReference>
<keyword evidence="4" id="KW-1185">Reference proteome</keyword>
<gene>
    <name evidence="3" type="ORF">MNOR_LOCUS19981</name>
</gene>
<organism evidence="3 4">
    <name type="scientific">Meganyctiphanes norvegica</name>
    <name type="common">Northern krill</name>
    <name type="synonym">Thysanopoda norvegica</name>
    <dbReference type="NCBI Taxonomy" id="48144"/>
    <lineage>
        <taxon>Eukaryota</taxon>
        <taxon>Metazoa</taxon>
        <taxon>Ecdysozoa</taxon>
        <taxon>Arthropoda</taxon>
        <taxon>Crustacea</taxon>
        <taxon>Multicrustacea</taxon>
        <taxon>Malacostraca</taxon>
        <taxon>Eumalacostraca</taxon>
        <taxon>Eucarida</taxon>
        <taxon>Euphausiacea</taxon>
        <taxon>Euphausiidae</taxon>
        <taxon>Meganyctiphanes</taxon>
    </lineage>
</organism>
<accession>A0AAV2R4V6</accession>
<name>A0AAV2R4V6_MEGNR</name>
<protein>
    <recommendedName>
        <fullName evidence="2">F-box domain-containing protein</fullName>
    </recommendedName>
</protein>
<dbReference type="Pfam" id="PF00646">
    <property type="entry name" value="F-box"/>
    <property type="match status" value="1"/>
</dbReference>
<dbReference type="AlphaFoldDB" id="A0AAV2R4V6"/>
<dbReference type="EMBL" id="CAXKWB010015146">
    <property type="protein sequence ID" value="CAL4112817.1"/>
    <property type="molecule type" value="Genomic_DNA"/>
</dbReference>
<evidence type="ECO:0000256" key="1">
    <source>
        <dbReference type="SAM" id="MobiDB-lite"/>
    </source>
</evidence>
<evidence type="ECO:0000259" key="2">
    <source>
        <dbReference type="Pfam" id="PF00646"/>
    </source>
</evidence>
<dbReference type="SUPFAM" id="SSF81383">
    <property type="entry name" value="F-box domain"/>
    <property type="match status" value="1"/>
</dbReference>
<feature type="domain" description="F-box" evidence="2">
    <location>
        <begin position="22"/>
        <end position="49"/>
    </location>
</feature>
<reference evidence="3 4" key="1">
    <citation type="submission" date="2024-05" db="EMBL/GenBank/DDBJ databases">
        <authorList>
            <person name="Wallberg A."/>
        </authorList>
    </citation>
    <scope>NUCLEOTIDE SEQUENCE [LARGE SCALE GENOMIC DNA]</scope>
</reference>
<evidence type="ECO:0000313" key="4">
    <source>
        <dbReference type="Proteomes" id="UP001497623"/>
    </source>
</evidence>
<comment type="caution">
    <text evidence="3">The sequence shown here is derived from an EMBL/GenBank/DDBJ whole genome shotgun (WGS) entry which is preliminary data.</text>
</comment>
<sequence length="325" mass="36796">MSSDSDGEEHSAIGALLGGSWELTQKILQTLSFREVANCRRVCRTWSAVGDKILEKRRRLHFLTIHPYSVPTTEGKVNMVEAEETPSQIIDAFFNHLVSKPHYCIGFCNEKWLTRTDIFKNGNSKGIMLCEYLESSLGCDYCLVCADGIVGTVEHSYQGHWLDDNKSLNNSIMDFINFDNHDDSADNIMKNNNGQQNDSSGTDENNSNDENIEEYANSTCSYGSKRKLEKSVGYSIEVESQSISTIVEADALTLLLIPKHPGVKITFFYVEEDRFIQKYPNCSHSMSRTTCIEYIINEYTYIMTVATIQKLKNLILYQIASKSSF</sequence>
<dbReference type="InterPro" id="IPR001810">
    <property type="entry name" value="F-box_dom"/>
</dbReference>
<feature type="non-terminal residue" evidence="3">
    <location>
        <position position="325"/>
    </location>
</feature>
<feature type="region of interest" description="Disordered" evidence="1">
    <location>
        <begin position="186"/>
        <end position="210"/>
    </location>
</feature>